<dbReference type="InterPro" id="IPR027417">
    <property type="entry name" value="P-loop_NTPase"/>
</dbReference>
<dbReference type="STRING" id="1122189.SAMN02745165_03466"/>
<dbReference type="AlphaFoldDB" id="A0A1M6N0E7"/>
<accession>A0A1M6N0E7</accession>
<proteinExistence type="predicted"/>
<sequence>MTEEKKTAIELGSNIDIAMQRFLHVQQGAQNSGLISFAEYLERAGENPISAVRNIFQVFHDLINDFVVKGVDEYPDDPESIGYADYDTSQLFVEGADNPFFADRLFTNRLVTLAENFRHGTQQNKIYIFKGPHGCGKSTFLDNLLRKFEQYANSPEGCTYEAVWRLDRELLGNFTEKETDRFLGKLSNLLDEYELRQSDLIEAQKVAYQGDQFIEVPCPSHDSPILMIPREYRRSFFDDLFKNDETKWKLFTEKQYEWVFRDSPCTICTQIYEALLSRLKDPLQVLQMLFARHYRFNRRLGEGISVYNPGDKAIKQNVLGNEMLQGRINGLLRDSNQVQYLFSNFAKTNNGIYSLMDIKGHNVERLLELHNIISEGVHKVEYIEEKVNSLFLALMNPEDEESIKDLPSLSDRIEYIKIPYILDLRTEVEIYRNAFGRHIDDRFLPRVLHNFARIIISTRLNQSSPALMEWIGHPARYSRYCDEKLQLLKMEIYTGNIPEWLDQSDRKGLTARRRRRIINESENEGVTGFSGRDSLRIFGELFSTYAKEGAMIDMATLCSYFRKHEDWMKLIPAGFLDSLLHMYNYTIMQEIKESLYYYNEEQISRDLKNYIFAVNFEKDSEVDCIYTGNRLKVDENFFAPIEARLLAKDADRERVLMFRKSIQKEYASRTLTQELRLEGKEMTETKLYQNLYERYVHHLKEKVLEPFLENENFRRAIKDFGKEDFKTYDNRIRNDVTFLMDNLCEKFDYSRLGAKEVCIYLIDNELAQKFAKE</sequence>
<dbReference type="PANTHER" id="PTHR30267">
    <property type="entry name" value="PROTEIN KINASE PRKA"/>
    <property type="match status" value="1"/>
</dbReference>
<evidence type="ECO:0000259" key="1">
    <source>
        <dbReference type="SMART" id="SM00763"/>
    </source>
</evidence>
<dbReference type="Pfam" id="PF06798">
    <property type="entry name" value="PrkA"/>
    <property type="match status" value="1"/>
</dbReference>
<name>A0A1M6N0E7_MALRU</name>
<keyword evidence="2" id="KW-0808">Transferase</keyword>
<gene>
    <name evidence="2" type="ORF">SAMN02745165_03466</name>
</gene>
<dbReference type="Proteomes" id="UP000184171">
    <property type="component" value="Unassembled WGS sequence"/>
</dbReference>
<dbReference type="SUPFAM" id="SSF52540">
    <property type="entry name" value="P-loop containing nucleoside triphosphate hydrolases"/>
    <property type="match status" value="1"/>
</dbReference>
<evidence type="ECO:0000313" key="3">
    <source>
        <dbReference type="Proteomes" id="UP000184171"/>
    </source>
</evidence>
<dbReference type="RefSeq" id="WP_084092269.1">
    <property type="nucleotide sequence ID" value="NZ_FQZT01000023.1"/>
</dbReference>
<feature type="domain" description="PrkA AAA" evidence="1">
    <location>
        <begin position="35"/>
        <end position="467"/>
    </location>
</feature>
<dbReference type="GO" id="GO:0004672">
    <property type="term" value="F:protein kinase activity"/>
    <property type="evidence" value="ECO:0007669"/>
    <property type="project" value="TreeGrafter"/>
</dbReference>
<evidence type="ECO:0000313" key="2">
    <source>
        <dbReference type="EMBL" id="SHJ89180.1"/>
    </source>
</evidence>
<reference evidence="2 3" key="1">
    <citation type="submission" date="2016-11" db="EMBL/GenBank/DDBJ databases">
        <authorList>
            <person name="Jaros S."/>
            <person name="Januszkiewicz K."/>
            <person name="Wedrychowicz H."/>
        </authorList>
    </citation>
    <scope>NUCLEOTIDE SEQUENCE [LARGE SCALE GENOMIC DNA]</scope>
    <source>
        <strain evidence="2 3">DSM 5091</strain>
    </source>
</reference>
<keyword evidence="3" id="KW-1185">Reference proteome</keyword>
<dbReference type="InterPro" id="IPR010650">
    <property type="entry name" value="PrkA_C"/>
</dbReference>
<organism evidence="2 3">
    <name type="scientific">Malonomonas rubra DSM 5091</name>
    <dbReference type="NCBI Taxonomy" id="1122189"/>
    <lineage>
        <taxon>Bacteria</taxon>
        <taxon>Pseudomonadati</taxon>
        <taxon>Thermodesulfobacteriota</taxon>
        <taxon>Desulfuromonadia</taxon>
        <taxon>Desulfuromonadales</taxon>
        <taxon>Geopsychrobacteraceae</taxon>
        <taxon>Malonomonas</taxon>
    </lineage>
</organism>
<dbReference type="EMBL" id="FQZT01000023">
    <property type="protein sequence ID" value="SHJ89180.1"/>
    <property type="molecule type" value="Genomic_DNA"/>
</dbReference>
<protein>
    <submittedName>
        <fullName evidence="2">Putative serine protein kinase, PrkA</fullName>
    </submittedName>
</protein>
<dbReference type="InterPro" id="IPR013153">
    <property type="entry name" value="Prk_AAA"/>
</dbReference>
<keyword evidence="2" id="KW-0418">Kinase</keyword>
<dbReference type="SMART" id="SM00763">
    <property type="entry name" value="AAA_PrkA"/>
    <property type="match status" value="1"/>
</dbReference>
<dbReference type="PANTHER" id="PTHR30267:SF2">
    <property type="entry name" value="PROTEIN PRKA"/>
    <property type="match status" value="1"/>
</dbReference>